<proteinExistence type="predicted"/>
<reference evidence="2" key="1">
    <citation type="submission" date="2014-11" db="EMBL/GenBank/DDBJ databases">
        <authorList>
            <person name="Amaro Gonzalez C."/>
        </authorList>
    </citation>
    <scope>NUCLEOTIDE SEQUENCE</scope>
</reference>
<reference evidence="2" key="2">
    <citation type="journal article" date="2015" name="Fish Shellfish Immunol.">
        <title>Early steps in the European eel (Anguilla anguilla)-Vibrio vulnificus interaction in the gills: Role of the RtxA13 toxin.</title>
        <authorList>
            <person name="Callol A."/>
            <person name="Pajuelo D."/>
            <person name="Ebbesson L."/>
            <person name="Teles M."/>
            <person name="MacKenzie S."/>
            <person name="Amaro C."/>
        </authorList>
    </citation>
    <scope>NUCLEOTIDE SEQUENCE</scope>
</reference>
<dbReference type="AlphaFoldDB" id="A0A0E9QUZ7"/>
<sequence length="22" mass="2667">MQSNKDKQKNNRQYSSIHITVF</sequence>
<evidence type="ECO:0000256" key="1">
    <source>
        <dbReference type="SAM" id="MobiDB-lite"/>
    </source>
</evidence>
<accession>A0A0E9QUZ7</accession>
<protein>
    <submittedName>
        <fullName evidence="2">Uncharacterized protein</fullName>
    </submittedName>
</protein>
<evidence type="ECO:0000313" key="2">
    <source>
        <dbReference type="EMBL" id="JAH20095.1"/>
    </source>
</evidence>
<name>A0A0E9QUZ7_ANGAN</name>
<dbReference type="EMBL" id="GBXM01088482">
    <property type="protein sequence ID" value="JAH20095.1"/>
    <property type="molecule type" value="Transcribed_RNA"/>
</dbReference>
<feature type="region of interest" description="Disordered" evidence="1">
    <location>
        <begin position="1"/>
        <end position="22"/>
    </location>
</feature>
<feature type="compositionally biased region" description="Polar residues" evidence="1">
    <location>
        <begin position="11"/>
        <end position="22"/>
    </location>
</feature>
<organism evidence="2">
    <name type="scientific">Anguilla anguilla</name>
    <name type="common">European freshwater eel</name>
    <name type="synonym">Muraena anguilla</name>
    <dbReference type="NCBI Taxonomy" id="7936"/>
    <lineage>
        <taxon>Eukaryota</taxon>
        <taxon>Metazoa</taxon>
        <taxon>Chordata</taxon>
        <taxon>Craniata</taxon>
        <taxon>Vertebrata</taxon>
        <taxon>Euteleostomi</taxon>
        <taxon>Actinopterygii</taxon>
        <taxon>Neopterygii</taxon>
        <taxon>Teleostei</taxon>
        <taxon>Anguilliformes</taxon>
        <taxon>Anguillidae</taxon>
        <taxon>Anguilla</taxon>
    </lineage>
</organism>